<protein>
    <recommendedName>
        <fullName evidence="3">TORTIFOLIA1/SINE1-2 N-terminal domain-containing protein</fullName>
    </recommendedName>
</protein>
<feature type="compositionally biased region" description="Polar residues" evidence="2">
    <location>
        <begin position="344"/>
        <end position="364"/>
    </location>
</feature>
<sequence length="710" mass="77418">MSPPQKPAAVTNDLRHRVITCLNKLSDRDTLSVATTELESIAKNLTTPDSFLHFLNCIHNTDSSSKSPVRKQCVCLLTLLSRSHGNSLSPHLSKMISTITRRLRDPDSAVRSACVEATSAMSSQITDPPFSTLSRPFIDLLTVDQDFNAQIGAALCLAAAIEATPEPEVEHLRKVLPRLGKLVKGEGFKAKAALLSLIGSIVGVGGATSKGLLDWLVPCLVEFLSSEDWTARKAAAEALGKVASMEKKLAREYRATCLTSLESRRFDKVRVVRETMNRTLELWKEVPSISEEIQFPSQSTCSSTDNAVGICISAASKNSNDIGFKTPLSKKTVPANRSPPPDASFTTAAKKQSPAKSNDGNSKTGMFHKLSHDRHSAWKIEIASPQGKACGDVTAHDSGVLGSGQNVDDTNSTPETKRVLFSSILVDKRHKYGGLKSGSRVVPIHGDGNCYSKDVEVSASTEDLYEDHKDYEDLSLIREQLVQIENQQSSLLDLLQVQYENFDLSLRLPNKLFKPIVKKGFHFLSLIGTISSSPSLNRVNPLPWANMSPFIYCVMLEHPIIVYSMRFIGSSQSGINSLETRVQGLEMAVNEISYDLAVSSGRIPKTNSVENTCCKLPGAEFLSSKLWRKTECRSPPTSRFSSSGNTQSLNSVCSIPVKNASIETYSPGSQRSQHQNRGGFVVNTLADVSTVNRQISGLSTSHMANNTSRD</sequence>
<feature type="domain" description="TORTIFOLIA1/SINE1-2 N-terminal" evidence="3">
    <location>
        <begin position="13"/>
        <end position="285"/>
    </location>
</feature>
<accession>A0A835N1U2</accession>
<reference evidence="4 5" key="1">
    <citation type="submission" date="2020-10" db="EMBL/GenBank/DDBJ databases">
        <title>Plant Genome Project.</title>
        <authorList>
            <person name="Zhang R.-G."/>
        </authorList>
    </citation>
    <scope>NUCLEOTIDE SEQUENCE [LARGE SCALE GENOMIC DNA]</scope>
    <source>
        <strain evidence="4">FAFU-HL-1</strain>
        <tissue evidence="4">Leaf</tissue>
    </source>
</reference>
<proteinExistence type="predicted"/>
<dbReference type="AlphaFoldDB" id="A0A835N1U2"/>
<dbReference type="InterPro" id="IPR033337">
    <property type="entry name" value="TORTIFOLIA1/SINE1-2"/>
</dbReference>
<dbReference type="GO" id="GO:0008017">
    <property type="term" value="F:microtubule binding"/>
    <property type="evidence" value="ECO:0007669"/>
    <property type="project" value="InterPro"/>
</dbReference>
<dbReference type="InterPro" id="IPR016024">
    <property type="entry name" value="ARM-type_fold"/>
</dbReference>
<feature type="repeat" description="HEAT" evidence="1">
    <location>
        <begin position="216"/>
        <end position="254"/>
    </location>
</feature>
<dbReference type="InterPro" id="IPR057600">
    <property type="entry name" value="TORTIFOLIA1/SINE1-2_N"/>
</dbReference>
<evidence type="ECO:0000256" key="1">
    <source>
        <dbReference type="PROSITE-ProRule" id="PRU00103"/>
    </source>
</evidence>
<comment type="caution">
    <text evidence="4">The sequence shown here is derived from an EMBL/GenBank/DDBJ whole genome shotgun (WGS) entry which is preliminary data.</text>
</comment>
<evidence type="ECO:0000313" key="4">
    <source>
        <dbReference type="EMBL" id="KAF9677918.1"/>
    </source>
</evidence>
<dbReference type="InterPro" id="IPR011989">
    <property type="entry name" value="ARM-like"/>
</dbReference>
<dbReference type="Proteomes" id="UP000657918">
    <property type="component" value="Chromosome 8"/>
</dbReference>
<dbReference type="FunFam" id="1.25.10.10:FF:000464">
    <property type="entry name" value="TORTIFOLIA1-like protein 3 isoform A"/>
    <property type="match status" value="1"/>
</dbReference>
<dbReference type="InterPro" id="IPR021133">
    <property type="entry name" value="HEAT_type_2"/>
</dbReference>
<dbReference type="Gene3D" id="1.25.10.10">
    <property type="entry name" value="Leucine-rich Repeat Variant"/>
    <property type="match status" value="1"/>
</dbReference>
<dbReference type="Pfam" id="PF24714">
    <property type="entry name" value="TOR1L1_N"/>
    <property type="match status" value="1"/>
</dbReference>
<feature type="region of interest" description="Disordered" evidence="2">
    <location>
        <begin position="323"/>
        <end position="367"/>
    </location>
</feature>
<dbReference type="PANTHER" id="PTHR31355">
    <property type="entry name" value="MICROTUBULE-ASSOCIATED PROTEIN TORTIFOLIA1"/>
    <property type="match status" value="1"/>
</dbReference>
<gene>
    <name evidence="4" type="ORF">SADUNF_Sadunf08G0157800</name>
</gene>
<evidence type="ECO:0000313" key="5">
    <source>
        <dbReference type="Proteomes" id="UP000657918"/>
    </source>
</evidence>
<dbReference type="OrthoDB" id="1904066at2759"/>
<evidence type="ECO:0000256" key="2">
    <source>
        <dbReference type="SAM" id="MobiDB-lite"/>
    </source>
</evidence>
<dbReference type="GO" id="GO:0005874">
    <property type="term" value="C:microtubule"/>
    <property type="evidence" value="ECO:0007669"/>
    <property type="project" value="InterPro"/>
</dbReference>
<organism evidence="4 5">
    <name type="scientific">Salix dunnii</name>
    <dbReference type="NCBI Taxonomy" id="1413687"/>
    <lineage>
        <taxon>Eukaryota</taxon>
        <taxon>Viridiplantae</taxon>
        <taxon>Streptophyta</taxon>
        <taxon>Embryophyta</taxon>
        <taxon>Tracheophyta</taxon>
        <taxon>Spermatophyta</taxon>
        <taxon>Magnoliopsida</taxon>
        <taxon>eudicotyledons</taxon>
        <taxon>Gunneridae</taxon>
        <taxon>Pentapetalae</taxon>
        <taxon>rosids</taxon>
        <taxon>fabids</taxon>
        <taxon>Malpighiales</taxon>
        <taxon>Salicaceae</taxon>
        <taxon>Saliceae</taxon>
        <taxon>Salix</taxon>
    </lineage>
</organism>
<dbReference type="EMBL" id="JADGMS010000008">
    <property type="protein sequence ID" value="KAF9677918.1"/>
    <property type="molecule type" value="Genomic_DNA"/>
</dbReference>
<dbReference type="SUPFAM" id="SSF48371">
    <property type="entry name" value="ARM repeat"/>
    <property type="match status" value="1"/>
</dbReference>
<keyword evidence="5" id="KW-1185">Reference proteome</keyword>
<name>A0A835N1U2_9ROSI</name>
<evidence type="ECO:0000259" key="3">
    <source>
        <dbReference type="Pfam" id="PF24714"/>
    </source>
</evidence>
<dbReference type="PROSITE" id="PS50077">
    <property type="entry name" value="HEAT_REPEAT"/>
    <property type="match status" value="1"/>
</dbReference>
<dbReference type="PANTHER" id="PTHR31355:SF32">
    <property type="entry name" value="TORTIFOLIA1-LIKE PROTEIN 4"/>
    <property type="match status" value="1"/>
</dbReference>